<dbReference type="NCBIfam" id="TIGR00147">
    <property type="entry name" value="YegS/Rv2252/BmrU family lipid kinase"/>
    <property type="match status" value="1"/>
</dbReference>
<keyword evidence="3" id="KW-0808">Transferase</keyword>
<evidence type="ECO:0000256" key="4">
    <source>
        <dbReference type="ARBA" id="ARBA00022723"/>
    </source>
</evidence>
<accession>A0A060RE12</accession>
<name>A0A060RE12_9BACT</name>
<keyword evidence="6 13" id="KW-0418">Kinase</keyword>
<dbReference type="KEGG" id="rbc:BN938_2207"/>
<proteinExistence type="predicted"/>
<evidence type="ECO:0000256" key="8">
    <source>
        <dbReference type="ARBA" id="ARBA00022842"/>
    </source>
</evidence>
<keyword evidence="4" id="KW-0479">Metal-binding</keyword>
<keyword evidence="11" id="KW-1208">Phospholipid metabolism</keyword>
<gene>
    <name evidence="13" type="ORF">BN938_2207</name>
</gene>
<dbReference type="GO" id="GO:0046872">
    <property type="term" value="F:metal ion binding"/>
    <property type="evidence" value="ECO:0007669"/>
    <property type="project" value="UniProtKB-KW"/>
</dbReference>
<evidence type="ECO:0000259" key="12">
    <source>
        <dbReference type="PROSITE" id="PS50146"/>
    </source>
</evidence>
<evidence type="ECO:0000256" key="9">
    <source>
        <dbReference type="ARBA" id="ARBA00023098"/>
    </source>
</evidence>
<dbReference type="PANTHER" id="PTHR12358">
    <property type="entry name" value="SPHINGOSINE KINASE"/>
    <property type="match status" value="1"/>
</dbReference>
<dbReference type="GO" id="GO:0005886">
    <property type="term" value="C:plasma membrane"/>
    <property type="evidence" value="ECO:0007669"/>
    <property type="project" value="TreeGrafter"/>
</dbReference>
<dbReference type="OrthoDB" id="9786026at2"/>
<dbReference type="GO" id="GO:0004143">
    <property type="term" value="F:ATP-dependent diacylglycerol kinase activity"/>
    <property type="evidence" value="ECO:0007669"/>
    <property type="project" value="TreeGrafter"/>
</dbReference>
<evidence type="ECO:0000256" key="3">
    <source>
        <dbReference type="ARBA" id="ARBA00022679"/>
    </source>
</evidence>
<evidence type="ECO:0000256" key="2">
    <source>
        <dbReference type="ARBA" id="ARBA00022516"/>
    </source>
</evidence>
<dbReference type="HOGENOM" id="CLU_045532_1_0_10"/>
<sequence>MKRAIFVYNPVSGEGEIDARIDQITDIYQRHNYIVTLLRIARHTGLSPLTDMIARLEPAHILIAGGDGTVNRLVNFLVNNHIKTPVAVLPTGTANDFATMLGIGSDPIGALKSLLAGKELSVDLGRVGDRYFVNVLSCGLMCDISQRTSTVLKNTFGRVAYYFSSITELPNFRKMNITVESAELTYRGACLMVLIFNGRSAGNFTLARGANLTDGLLDVLIIKGENIVNTIGMLFHFLLQRKGSYPDDVVYFRTNRLLVTLEGENVATDVDGEQGGEFPLDVECLPGALRVLVP</sequence>
<dbReference type="EMBL" id="HG934468">
    <property type="protein sequence ID" value="CDN32279.1"/>
    <property type="molecule type" value="Genomic_DNA"/>
</dbReference>
<dbReference type="Gene3D" id="3.40.50.10330">
    <property type="entry name" value="Probable inorganic polyphosphate/atp-NAD kinase, domain 1"/>
    <property type="match status" value="1"/>
</dbReference>
<comment type="cofactor">
    <cofactor evidence="1">
        <name>Mg(2+)</name>
        <dbReference type="ChEBI" id="CHEBI:18420"/>
    </cofactor>
</comment>
<organism evidence="13 14">
    <name type="scientific">Mucinivorans hirudinis</name>
    <dbReference type="NCBI Taxonomy" id="1433126"/>
    <lineage>
        <taxon>Bacteria</taxon>
        <taxon>Pseudomonadati</taxon>
        <taxon>Bacteroidota</taxon>
        <taxon>Bacteroidia</taxon>
        <taxon>Bacteroidales</taxon>
        <taxon>Rikenellaceae</taxon>
        <taxon>Mucinivorans</taxon>
    </lineage>
</organism>
<dbReference type="InterPro" id="IPR045540">
    <property type="entry name" value="YegS/DAGK_C"/>
</dbReference>
<evidence type="ECO:0000256" key="11">
    <source>
        <dbReference type="ARBA" id="ARBA00023264"/>
    </source>
</evidence>
<keyword evidence="2" id="KW-0444">Lipid biosynthesis</keyword>
<dbReference type="Pfam" id="PF00781">
    <property type="entry name" value="DAGK_cat"/>
    <property type="match status" value="1"/>
</dbReference>
<keyword evidence="5" id="KW-0547">Nucleotide-binding</keyword>
<dbReference type="Proteomes" id="UP000027616">
    <property type="component" value="Chromosome I"/>
</dbReference>
<keyword evidence="14" id="KW-1185">Reference proteome</keyword>
<evidence type="ECO:0000256" key="6">
    <source>
        <dbReference type="ARBA" id="ARBA00022777"/>
    </source>
</evidence>
<dbReference type="InterPro" id="IPR001206">
    <property type="entry name" value="Diacylglycerol_kinase_cat_dom"/>
</dbReference>
<evidence type="ECO:0000313" key="13">
    <source>
        <dbReference type="EMBL" id="CDN32279.1"/>
    </source>
</evidence>
<dbReference type="InterPro" id="IPR017438">
    <property type="entry name" value="ATP-NAD_kinase_N"/>
</dbReference>
<keyword evidence="9" id="KW-0443">Lipid metabolism</keyword>
<keyword evidence="8" id="KW-0460">Magnesium</keyword>
<reference evidence="13 14" key="1">
    <citation type="journal article" date="2015" name="Genome Announc.">
        <title>Complete Genome Sequence of the Novel Leech Symbiont Mucinivorans hirudinis M3T.</title>
        <authorList>
            <person name="Nelson M.C."/>
            <person name="Bomar L."/>
            <person name="Graf J."/>
        </authorList>
    </citation>
    <scope>NUCLEOTIDE SEQUENCE [LARGE SCALE GENOMIC DNA]</scope>
    <source>
        <strain evidence="14">M3</strain>
    </source>
</reference>
<feature type="domain" description="DAGKc" evidence="12">
    <location>
        <begin position="1"/>
        <end position="131"/>
    </location>
</feature>
<dbReference type="SMART" id="SM00046">
    <property type="entry name" value="DAGKc"/>
    <property type="match status" value="1"/>
</dbReference>
<dbReference type="InterPro" id="IPR050187">
    <property type="entry name" value="Lipid_Phosphate_FormReg"/>
</dbReference>
<evidence type="ECO:0000313" key="14">
    <source>
        <dbReference type="Proteomes" id="UP000027616"/>
    </source>
</evidence>
<dbReference type="Pfam" id="PF19279">
    <property type="entry name" value="YegS_C"/>
    <property type="match status" value="1"/>
</dbReference>
<dbReference type="InterPro" id="IPR016064">
    <property type="entry name" value="NAD/diacylglycerol_kinase_sf"/>
</dbReference>
<dbReference type="Gene3D" id="2.60.200.40">
    <property type="match status" value="1"/>
</dbReference>
<dbReference type="PANTHER" id="PTHR12358:SF106">
    <property type="entry name" value="LIPID KINASE YEGS"/>
    <property type="match status" value="1"/>
</dbReference>
<dbReference type="eggNOG" id="COG1597">
    <property type="taxonomic scope" value="Bacteria"/>
</dbReference>
<keyword evidence="7" id="KW-0067">ATP-binding</keyword>
<dbReference type="SUPFAM" id="SSF111331">
    <property type="entry name" value="NAD kinase/diacylglycerol kinase-like"/>
    <property type="match status" value="1"/>
</dbReference>
<evidence type="ECO:0000256" key="10">
    <source>
        <dbReference type="ARBA" id="ARBA00023209"/>
    </source>
</evidence>
<dbReference type="GO" id="GO:0008654">
    <property type="term" value="P:phospholipid biosynthetic process"/>
    <property type="evidence" value="ECO:0007669"/>
    <property type="project" value="UniProtKB-KW"/>
</dbReference>
<keyword evidence="10" id="KW-0594">Phospholipid biosynthesis</keyword>
<evidence type="ECO:0000256" key="7">
    <source>
        <dbReference type="ARBA" id="ARBA00022840"/>
    </source>
</evidence>
<dbReference type="PROSITE" id="PS50146">
    <property type="entry name" value="DAGK"/>
    <property type="match status" value="1"/>
</dbReference>
<dbReference type="GO" id="GO:0005524">
    <property type="term" value="F:ATP binding"/>
    <property type="evidence" value="ECO:0007669"/>
    <property type="project" value="UniProtKB-KW"/>
</dbReference>
<dbReference type="InterPro" id="IPR005218">
    <property type="entry name" value="Diacylglycerol/lipid_kinase"/>
</dbReference>
<evidence type="ECO:0000256" key="5">
    <source>
        <dbReference type="ARBA" id="ARBA00022741"/>
    </source>
</evidence>
<dbReference type="STRING" id="1433126.BN938_2207"/>
<protein>
    <submittedName>
        <fullName evidence="13">Transcription regulator containing diacylglycerol kinase catalytic domain</fullName>
    </submittedName>
</protein>
<evidence type="ECO:0000256" key="1">
    <source>
        <dbReference type="ARBA" id="ARBA00001946"/>
    </source>
</evidence>
<dbReference type="AlphaFoldDB" id="A0A060RE12"/>